<keyword evidence="2" id="KW-0472">Membrane</keyword>
<feature type="compositionally biased region" description="Basic and acidic residues" evidence="1">
    <location>
        <begin position="309"/>
        <end position="318"/>
    </location>
</feature>
<feature type="domain" description="DUF6534" evidence="3">
    <location>
        <begin position="163"/>
        <end position="247"/>
    </location>
</feature>
<dbReference type="Proteomes" id="UP001215598">
    <property type="component" value="Unassembled WGS sequence"/>
</dbReference>
<keyword evidence="5" id="KW-1185">Reference proteome</keyword>
<protein>
    <recommendedName>
        <fullName evidence="3">DUF6534 domain-containing protein</fullName>
    </recommendedName>
</protein>
<evidence type="ECO:0000256" key="2">
    <source>
        <dbReference type="SAM" id="Phobius"/>
    </source>
</evidence>
<feature type="transmembrane region" description="Helical" evidence="2">
    <location>
        <begin position="196"/>
        <end position="217"/>
    </location>
</feature>
<gene>
    <name evidence="4" type="ORF">B0H16DRAFT_1542943</name>
</gene>
<evidence type="ECO:0000313" key="4">
    <source>
        <dbReference type="EMBL" id="KAJ7754606.1"/>
    </source>
</evidence>
<feature type="transmembrane region" description="Helical" evidence="2">
    <location>
        <begin position="83"/>
        <end position="104"/>
    </location>
</feature>
<dbReference type="PANTHER" id="PTHR40465">
    <property type="entry name" value="CHROMOSOME 1, WHOLE GENOME SHOTGUN SEQUENCE"/>
    <property type="match status" value="1"/>
</dbReference>
<dbReference type="Pfam" id="PF20152">
    <property type="entry name" value="DUF6534"/>
    <property type="match status" value="1"/>
</dbReference>
<evidence type="ECO:0000256" key="1">
    <source>
        <dbReference type="SAM" id="MobiDB-lite"/>
    </source>
</evidence>
<dbReference type="PANTHER" id="PTHR40465:SF1">
    <property type="entry name" value="DUF6534 DOMAIN-CONTAINING PROTEIN"/>
    <property type="match status" value="1"/>
</dbReference>
<feature type="transmembrane region" description="Helical" evidence="2">
    <location>
        <begin position="150"/>
        <end position="176"/>
    </location>
</feature>
<keyword evidence="2" id="KW-1133">Transmembrane helix</keyword>
<comment type="caution">
    <text evidence="4">The sequence shown here is derived from an EMBL/GenBank/DDBJ whole genome shotgun (WGS) entry which is preliminary data.</text>
</comment>
<dbReference type="InterPro" id="IPR045339">
    <property type="entry name" value="DUF6534"/>
</dbReference>
<keyword evidence="2" id="KW-0812">Transmembrane</keyword>
<sequence>MGIDTIIGPQLLGILFNTYLYGLVTNQYLSYWNYGFRDPPWLKAIVSMLFFVDTIHSAVAVCAAWFMCVTDFNNPNALSSVNWTIPFTAVATALSGLTTQTFLSHRVFQLTKHKPLTALLLVLSSTGFVCGCIAGIRSGEVKQVARLSQLTPVVICWLSLMSIVDISITVILTLVLARSKTGFRGTDTIINKLIRAAIQSGLFASMFALGDLFAFAFAPETTFYAMFAFPIGRIYTNTLLNTLNARVTFYKRDQESESGGVSVRVNCSSFVLFLIMMIQSWTTQGQTFHVRTYPLALSELEDAANPGPDKLDGRDQDTRSSSLP</sequence>
<dbReference type="AlphaFoldDB" id="A0AAD7J268"/>
<feature type="transmembrane region" description="Helical" evidence="2">
    <location>
        <begin position="116"/>
        <end position="138"/>
    </location>
</feature>
<proteinExistence type="predicted"/>
<evidence type="ECO:0000259" key="3">
    <source>
        <dbReference type="Pfam" id="PF20152"/>
    </source>
</evidence>
<feature type="transmembrane region" description="Helical" evidence="2">
    <location>
        <begin position="45"/>
        <end position="67"/>
    </location>
</feature>
<organism evidence="4 5">
    <name type="scientific">Mycena metata</name>
    <dbReference type="NCBI Taxonomy" id="1033252"/>
    <lineage>
        <taxon>Eukaryota</taxon>
        <taxon>Fungi</taxon>
        <taxon>Dikarya</taxon>
        <taxon>Basidiomycota</taxon>
        <taxon>Agaricomycotina</taxon>
        <taxon>Agaricomycetes</taxon>
        <taxon>Agaricomycetidae</taxon>
        <taxon>Agaricales</taxon>
        <taxon>Marasmiineae</taxon>
        <taxon>Mycenaceae</taxon>
        <taxon>Mycena</taxon>
    </lineage>
</organism>
<evidence type="ECO:0000313" key="5">
    <source>
        <dbReference type="Proteomes" id="UP001215598"/>
    </source>
</evidence>
<feature type="transmembrane region" description="Helical" evidence="2">
    <location>
        <begin position="6"/>
        <end position="24"/>
    </location>
</feature>
<feature type="region of interest" description="Disordered" evidence="1">
    <location>
        <begin position="303"/>
        <end position="324"/>
    </location>
</feature>
<feature type="transmembrane region" description="Helical" evidence="2">
    <location>
        <begin position="223"/>
        <end position="240"/>
    </location>
</feature>
<dbReference type="EMBL" id="JARKIB010000052">
    <property type="protein sequence ID" value="KAJ7754606.1"/>
    <property type="molecule type" value="Genomic_DNA"/>
</dbReference>
<name>A0AAD7J268_9AGAR</name>
<accession>A0AAD7J268</accession>
<reference evidence="4" key="1">
    <citation type="submission" date="2023-03" db="EMBL/GenBank/DDBJ databases">
        <title>Massive genome expansion in bonnet fungi (Mycena s.s.) driven by repeated elements and novel gene families across ecological guilds.</title>
        <authorList>
            <consortium name="Lawrence Berkeley National Laboratory"/>
            <person name="Harder C.B."/>
            <person name="Miyauchi S."/>
            <person name="Viragh M."/>
            <person name="Kuo A."/>
            <person name="Thoen E."/>
            <person name="Andreopoulos B."/>
            <person name="Lu D."/>
            <person name="Skrede I."/>
            <person name="Drula E."/>
            <person name="Henrissat B."/>
            <person name="Morin E."/>
            <person name="Kohler A."/>
            <person name="Barry K."/>
            <person name="LaButti K."/>
            <person name="Morin E."/>
            <person name="Salamov A."/>
            <person name="Lipzen A."/>
            <person name="Mereny Z."/>
            <person name="Hegedus B."/>
            <person name="Baldrian P."/>
            <person name="Stursova M."/>
            <person name="Weitz H."/>
            <person name="Taylor A."/>
            <person name="Grigoriev I.V."/>
            <person name="Nagy L.G."/>
            <person name="Martin F."/>
            <person name="Kauserud H."/>
        </authorList>
    </citation>
    <scope>NUCLEOTIDE SEQUENCE</scope>
    <source>
        <strain evidence="4">CBHHK182m</strain>
    </source>
</reference>